<name>A0ACB5TVS8_AMBMO</name>
<protein>
    <submittedName>
        <fullName evidence="1">Unnamed protein product</fullName>
    </submittedName>
</protein>
<sequence>MSQQPHSLSMTTAEPTGGQASYNGGDSSLPMDSGGNVSGFSFSEVKAKTKTKGDDGNDVIEFDLKNDVPTQEFLKILDELNHGEVNGIIRVQEKFETEFTRFKKPKFNVRQNISTILNDYKSIQRIDTKDYSTPADEAGIEFEGTVPIQQQTRFLLKQNHLLVSTLNINKTIVTPGDFINLHLGFKGWELETKGLEIQLIKDENIYREEYLKLSEYGEVNKAIKKGNHLERIVQEELVSSFNSDEINVGLVIPSNHESQFKTNFFKLNYLIQIKFILFDTHGNLKRQLLEAAKSARANSVDGVGNIEITTATTTDDDAATVVNGNGDGSVAERSVYDMKAIFTEQNGSILFKAIDSFIGGFEYTVRLPLAVLPNYEQDYGSVSNTLQV</sequence>
<comment type="caution">
    <text evidence="1">The sequence shown here is derived from an EMBL/GenBank/DDBJ whole genome shotgun (WGS) entry which is preliminary data.</text>
</comment>
<gene>
    <name evidence="1" type="ORF">Amon02_000985600</name>
</gene>
<proteinExistence type="predicted"/>
<keyword evidence="2" id="KW-1185">Reference proteome</keyword>
<dbReference type="Proteomes" id="UP001165064">
    <property type="component" value="Unassembled WGS sequence"/>
</dbReference>
<dbReference type="EMBL" id="BSXS01009585">
    <property type="protein sequence ID" value="GME95935.1"/>
    <property type="molecule type" value="Genomic_DNA"/>
</dbReference>
<accession>A0ACB5TVS8</accession>
<reference evidence="1" key="1">
    <citation type="submission" date="2023-04" db="EMBL/GenBank/DDBJ databases">
        <title>Ambrosiozyma monospora NBRC 10751.</title>
        <authorList>
            <person name="Ichikawa N."/>
            <person name="Sato H."/>
            <person name="Tonouchi N."/>
        </authorList>
    </citation>
    <scope>NUCLEOTIDE SEQUENCE</scope>
    <source>
        <strain evidence="1">NBRC 10751</strain>
    </source>
</reference>
<evidence type="ECO:0000313" key="2">
    <source>
        <dbReference type="Proteomes" id="UP001165064"/>
    </source>
</evidence>
<evidence type="ECO:0000313" key="1">
    <source>
        <dbReference type="EMBL" id="GME95935.1"/>
    </source>
</evidence>
<organism evidence="1 2">
    <name type="scientific">Ambrosiozyma monospora</name>
    <name type="common">Yeast</name>
    <name type="synonym">Endomycopsis monosporus</name>
    <dbReference type="NCBI Taxonomy" id="43982"/>
    <lineage>
        <taxon>Eukaryota</taxon>
        <taxon>Fungi</taxon>
        <taxon>Dikarya</taxon>
        <taxon>Ascomycota</taxon>
        <taxon>Saccharomycotina</taxon>
        <taxon>Pichiomycetes</taxon>
        <taxon>Pichiales</taxon>
        <taxon>Pichiaceae</taxon>
        <taxon>Ambrosiozyma</taxon>
    </lineage>
</organism>